<dbReference type="Pfam" id="PF04383">
    <property type="entry name" value="KilA-N"/>
    <property type="match status" value="1"/>
</dbReference>
<comment type="caution">
    <text evidence="2">The sequence shown here is derived from an EMBL/GenBank/DDBJ whole genome shotgun (WGS) entry which is preliminary data.</text>
</comment>
<proteinExistence type="predicted"/>
<name>D1QS29_9BACT</name>
<evidence type="ECO:0000313" key="3">
    <source>
        <dbReference type="Proteomes" id="UP000004079"/>
    </source>
</evidence>
<dbReference type="InterPro" id="IPR018004">
    <property type="entry name" value="KilA/APSES_HTH"/>
</dbReference>
<dbReference type="Proteomes" id="UP000004079">
    <property type="component" value="Unassembled WGS sequence"/>
</dbReference>
<reference evidence="2 3" key="1">
    <citation type="submission" date="2009-11" db="EMBL/GenBank/DDBJ databases">
        <authorList>
            <person name="Weinstock G."/>
            <person name="Sodergren E."/>
            <person name="Clifton S."/>
            <person name="Fulton L."/>
            <person name="Fulton B."/>
            <person name="Courtney L."/>
            <person name="Fronick C."/>
            <person name="Harrison M."/>
            <person name="Strong C."/>
            <person name="Farmer C."/>
            <person name="Delahaunty K."/>
            <person name="Markovic C."/>
            <person name="Hall O."/>
            <person name="Minx P."/>
            <person name="Tomlinson C."/>
            <person name="Mitreva M."/>
            <person name="Nelson J."/>
            <person name="Hou S."/>
            <person name="Wollam A."/>
            <person name="Pepin K.H."/>
            <person name="Johnson M."/>
            <person name="Bhonagiri V."/>
            <person name="Nash W.E."/>
            <person name="Warren W."/>
            <person name="Chinwalla A."/>
            <person name="Mardis E.R."/>
            <person name="Wilson R.K."/>
        </authorList>
    </citation>
    <scope>NUCLEOTIDE SEQUENCE [LARGE SCALE GENOMIC DNA]</scope>
    <source>
        <strain evidence="2 3">F0302</strain>
    </source>
</reference>
<evidence type="ECO:0000313" key="2">
    <source>
        <dbReference type="EMBL" id="EFB32036.1"/>
    </source>
</evidence>
<sequence>MFYETMAKIEVQNTQVKIISYNDADYISLTDLARHKSDEPSAVIANWMRNRNTIEYLGIWEQLYNPLFNPLEFEGFRKEAGLNAFTHYSSNMVANLFS</sequence>
<dbReference type="STRING" id="649760.HMPREF0971_01785"/>
<dbReference type="EMBL" id="ACUZ02000031">
    <property type="protein sequence ID" value="EFB32036.1"/>
    <property type="molecule type" value="Genomic_DNA"/>
</dbReference>
<gene>
    <name evidence="2" type="ORF">HMPREF0971_01785</name>
</gene>
<dbReference type="SMART" id="SM01252">
    <property type="entry name" value="KilA-N"/>
    <property type="match status" value="1"/>
</dbReference>
<evidence type="ECO:0000259" key="1">
    <source>
        <dbReference type="SMART" id="SM01252"/>
    </source>
</evidence>
<protein>
    <recommendedName>
        <fullName evidence="1">KilA/APSES-type HTH DNA-binding domain-containing protein</fullName>
    </recommendedName>
</protein>
<dbReference type="HOGENOM" id="CLU_133823_1_0_10"/>
<dbReference type="AlphaFoldDB" id="D1QS29"/>
<organism evidence="2 3">
    <name type="scientific">Segatella oris F0302</name>
    <dbReference type="NCBI Taxonomy" id="649760"/>
    <lineage>
        <taxon>Bacteria</taxon>
        <taxon>Pseudomonadati</taxon>
        <taxon>Bacteroidota</taxon>
        <taxon>Bacteroidia</taxon>
        <taxon>Bacteroidales</taxon>
        <taxon>Prevotellaceae</taxon>
        <taxon>Segatella</taxon>
    </lineage>
</organism>
<feature type="domain" description="KilA/APSES-type HTH DNA-binding" evidence="1">
    <location>
        <begin position="15"/>
        <end position="98"/>
    </location>
</feature>
<accession>D1QS29</accession>